<keyword evidence="2" id="KW-1185">Reference proteome</keyword>
<dbReference type="EMBL" id="JBHUCX010000032">
    <property type="protein sequence ID" value="MFD1675624.1"/>
    <property type="molecule type" value="Genomic_DNA"/>
</dbReference>
<sequence>MRKRLWSFIPIVGITGILNGCGGGAVSSSSSRLDPAEKVTVSLIENGFVLYQRDKLKPLVTSNININSGPSSESKIAPGNAWLASVSDGPNGETVYVYLSPQMVSGDQLMKYGTVKQGTNWLVHNWNSINVPQLSFSDFQKSPEYQSIGITHWTEVKIE</sequence>
<reference evidence="2" key="1">
    <citation type="journal article" date="2019" name="Int. J. Syst. Evol. Microbiol.">
        <title>The Global Catalogue of Microorganisms (GCM) 10K type strain sequencing project: providing services to taxonomists for standard genome sequencing and annotation.</title>
        <authorList>
            <consortium name="The Broad Institute Genomics Platform"/>
            <consortium name="The Broad Institute Genome Sequencing Center for Infectious Disease"/>
            <person name="Wu L."/>
            <person name="Ma J."/>
        </authorList>
    </citation>
    <scope>NUCLEOTIDE SEQUENCE [LARGE SCALE GENOMIC DNA]</scope>
    <source>
        <strain evidence="2">CGMCC 1.12286</strain>
    </source>
</reference>
<organism evidence="1 2">
    <name type="scientific">Alicyclobacillus fodiniaquatilis</name>
    <dbReference type="NCBI Taxonomy" id="1661150"/>
    <lineage>
        <taxon>Bacteria</taxon>
        <taxon>Bacillati</taxon>
        <taxon>Bacillota</taxon>
        <taxon>Bacilli</taxon>
        <taxon>Bacillales</taxon>
        <taxon>Alicyclobacillaceae</taxon>
        <taxon>Alicyclobacillus</taxon>
    </lineage>
</organism>
<dbReference type="RefSeq" id="WP_377943507.1">
    <property type="nucleotide sequence ID" value="NZ_JBHUCX010000032.1"/>
</dbReference>
<dbReference type="Proteomes" id="UP001597079">
    <property type="component" value="Unassembled WGS sequence"/>
</dbReference>
<accession>A0ABW4JIJ5</accession>
<evidence type="ECO:0000313" key="1">
    <source>
        <dbReference type="EMBL" id="MFD1675624.1"/>
    </source>
</evidence>
<protein>
    <submittedName>
        <fullName evidence="1">Uncharacterized protein</fullName>
    </submittedName>
</protein>
<gene>
    <name evidence="1" type="ORF">ACFSB2_13060</name>
</gene>
<name>A0ABW4JIJ5_9BACL</name>
<comment type="caution">
    <text evidence="1">The sequence shown here is derived from an EMBL/GenBank/DDBJ whole genome shotgun (WGS) entry which is preliminary data.</text>
</comment>
<proteinExistence type="predicted"/>
<evidence type="ECO:0000313" key="2">
    <source>
        <dbReference type="Proteomes" id="UP001597079"/>
    </source>
</evidence>